<dbReference type="OrthoDB" id="16135at10239"/>
<dbReference type="Proteomes" id="UP000030230">
    <property type="component" value="Segment"/>
</dbReference>
<protein>
    <recommendedName>
        <fullName evidence="3">Head decoration protein</fullName>
    </recommendedName>
</protein>
<dbReference type="RefSeq" id="YP_009124457.1">
    <property type="nucleotide sequence ID" value="NC_026587.1"/>
</dbReference>
<dbReference type="GeneID" id="23679372"/>
<organism evidence="1 2">
    <name type="scientific">Pseudomonas phage vB_PaeM_PAO1_Ab03</name>
    <dbReference type="NCBI Taxonomy" id="1548901"/>
    <lineage>
        <taxon>Viruses</taxon>
        <taxon>Duplodnaviria</taxon>
        <taxon>Heunggongvirae</taxon>
        <taxon>Uroviricota</taxon>
        <taxon>Caudoviricetes</taxon>
        <taxon>Vandenendeviridae</taxon>
        <taxon>Nankokuvirus</taxon>
        <taxon>Nankokuvirus Ab03</taxon>
    </lineage>
</organism>
<evidence type="ECO:0000313" key="2">
    <source>
        <dbReference type="Proteomes" id="UP000030230"/>
    </source>
</evidence>
<gene>
    <name evidence="1" type="primary">ORF61</name>
</gene>
<name>A0A0A1IUK8_9CAUD</name>
<evidence type="ECO:0000313" key="1">
    <source>
        <dbReference type="EMBL" id="CEF89166.1"/>
    </source>
</evidence>
<keyword evidence="2" id="KW-1185">Reference proteome</keyword>
<sequence length="124" mass="13461">MPVIATDHQRLSNWLKYEYDPASGVTREVKPKTWLDPAVKETGSVLDADGKLVTKATAANAAYILIDCEHRAAADQFTQVLLLASGFAKIADEGVIFADDVEAADKTAAFEELAKKNIFAVHQV</sequence>
<evidence type="ECO:0008006" key="3">
    <source>
        <dbReference type="Google" id="ProtNLM"/>
    </source>
</evidence>
<proteinExistence type="predicted"/>
<dbReference type="EMBL" id="LN610573">
    <property type="protein sequence ID" value="CEF89166.1"/>
    <property type="molecule type" value="Genomic_DNA"/>
</dbReference>
<dbReference type="KEGG" id="vg:23679372"/>
<accession>A0A0A1IUK8</accession>
<reference evidence="2" key="1">
    <citation type="journal article" date="2015" name="PLoS ONE">
        <title>Investigation of a Large Collection of Pseudomonas aeruginosa Bacteriophages Collected from a Single Environmental Source in Abidjan, Cote d'Ivoire.</title>
        <authorList>
            <person name="Essoh C."/>
            <person name="Latino L."/>
            <person name="Midoux C."/>
            <person name="Blouin Y."/>
            <person name="Loukou G."/>
            <person name="Nguetta S.P."/>
            <person name="Lathro S."/>
            <person name="Cablanmian A."/>
            <person name="Kouassi A.K."/>
            <person name="Vergnaud G."/>
            <person name="Pourcel C."/>
        </authorList>
    </citation>
    <scope>NUCLEOTIDE SEQUENCE [LARGE SCALE GENOMIC DNA]</scope>
</reference>